<evidence type="ECO:0000313" key="12">
    <source>
        <dbReference type="EMBL" id="SIN84737.1"/>
    </source>
</evidence>
<dbReference type="GO" id="GO:0015344">
    <property type="term" value="F:siderophore uptake transmembrane transporter activity"/>
    <property type="evidence" value="ECO:0007669"/>
    <property type="project" value="TreeGrafter"/>
</dbReference>
<dbReference type="InterPro" id="IPR039426">
    <property type="entry name" value="TonB-dep_rcpt-like"/>
</dbReference>
<comment type="subcellular location">
    <subcellularLocation>
        <location evidence="1">Cell outer membrane</location>
        <topology evidence="1">Multi-pass membrane protein</topology>
    </subcellularLocation>
</comment>
<dbReference type="AlphaFoldDB" id="A0A1N6EP46"/>
<dbReference type="SUPFAM" id="SSF56935">
    <property type="entry name" value="Porins"/>
    <property type="match status" value="1"/>
</dbReference>
<evidence type="ECO:0000256" key="1">
    <source>
        <dbReference type="ARBA" id="ARBA00004571"/>
    </source>
</evidence>
<dbReference type="Pfam" id="PF00593">
    <property type="entry name" value="TonB_dep_Rec_b-barrel"/>
    <property type="match status" value="1"/>
</dbReference>
<dbReference type="InterPro" id="IPR012910">
    <property type="entry name" value="Plug_dom"/>
</dbReference>
<feature type="domain" description="TonB-dependent receptor plug" evidence="11">
    <location>
        <begin position="30"/>
        <end position="122"/>
    </location>
</feature>
<dbReference type="OrthoDB" id="5332150at2"/>
<gene>
    <name evidence="12" type="ORF">SAMN05443662_0700</name>
</gene>
<evidence type="ECO:0000256" key="7">
    <source>
        <dbReference type="ARBA" id="ARBA00023237"/>
    </source>
</evidence>
<evidence type="ECO:0000259" key="10">
    <source>
        <dbReference type="Pfam" id="PF00593"/>
    </source>
</evidence>
<reference evidence="13" key="1">
    <citation type="submission" date="2016-11" db="EMBL/GenBank/DDBJ databases">
        <authorList>
            <person name="Varghese N."/>
            <person name="Submissions S."/>
        </authorList>
    </citation>
    <scope>NUCLEOTIDE SEQUENCE [LARGE SCALE GENOMIC DNA]</scope>
    <source>
        <strain evidence="13">DSM 17737</strain>
    </source>
</reference>
<dbReference type="Proteomes" id="UP000198461">
    <property type="component" value="Unassembled WGS sequence"/>
</dbReference>
<sequence length="657" mass="71848">MYRKTLIAAALTAALPLHAETLAPIQVEDTATAETLPAELLTDSARGETGDLLRQLPGVEGSRMGGHGIDPVVHGQKASRVRVSLDGAEIASGCPNRMDPATSYMDLESSDTVTALLGITTLTRPVDNASGGTLLLERKLDWTPGIHGRASVKKSHLIQDSEAVNVNAAGDRATLRVFGNHTQANNYTDGNGDTVKAEYESKAFGAKAGVRIGSGVATVSAERSRIEDALYPGAKMDSPYSEANRLSAGYAWNGGKVELYHTSVDHLMDNYSLRTANPMMKRRTPTNTDTTGGILTLHSQFGPAQLTYGVDARYEKKNATFENAANGAALSLMWPDTRYERRSAFAEMTHPFSAGTLKLGARVDQIHTDAKDADRAVASGTPRSLYQSTYGTTPDIKHDDIHTNLLAGWKHRLGSWTSQWTLSSTWRTPDATERYMAKSAAAKSWVGNPNLKAENHRQIQWDLSGRALAALWQAHLWADWVDDYILKDRAVNQASVAANDGRVIYVNKNAQLRGATLTGDWALDSRTDLTVSATYTYGYNDSDHRNLAGIAPWHGFAELSREQGAWRYGARINWATDKSDIDPLSPDETGKTPGWATLDLYADWRINRTWALAAGVDNVFDHAYADYLNRKMDPTQGTSYQVNEPGRSVWAKISARF</sequence>
<keyword evidence="4" id="KW-0812">Transmembrane</keyword>
<dbReference type="Pfam" id="PF07715">
    <property type="entry name" value="Plug"/>
    <property type="match status" value="1"/>
</dbReference>
<keyword evidence="9" id="KW-0732">Signal</keyword>
<dbReference type="InterPro" id="IPR000531">
    <property type="entry name" value="Beta-barrel_TonB"/>
</dbReference>
<feature type="chain" id="PRO_5012297370" evidence="9">
    <location>
        <begin position="20"/>
        <end position="657"/>
    </location>
</feature>
<dbReference type="InterPro" id="IPR036942">
    <property type="entry name" value="Beta-barrel_TonB_sf"/>
</dbReference>
<evidence type="ECO:0000256" key="2">
    <source>
        <dbReference type="ARBA" id="ARBA00022448"/>
    </source>
</evidence>
<feature type="signal peptide" evidence="9">
    <location>
        <begin position="1"/>
        <end position="19"/>
    </location>
</feature>
<dbReference type="RefSeq" id="WP_074201015.1">
    <property type="nucleotide sequence ID" value="NZ_FSRE01000002.1"/>
</dbReference>
<dbReference type="GO" id="GO:0009279">
    <property type="term" value="C:cell outer membrane"/>
    <property type="evidence" value="ECO:0007669"/>
    <property type="project" value="UniProtKB-SubCell"/>
</dbReference>
<evidence type="ECO:0000256" key="5">
    <source>
        <dbReference type="ARBA" id="ARBA00023077"/>
    </source>
</evidence>
<dbReference type="GO" id="GO:0044718">
    <property type="term" value="P:siderophore transmembrane transport"/>
    <property type="evidence" value="ECO:0007669"/>
    <property type="project" value="TreeGrafter"/>
</dbReference>
<name>A0A1N6EP46_9GAMM</name>
<keyword evidence="7" id="KW-0998">Cell outer membrane</keyword>
<organism evidence="12 13">
    <name type="scientific">Sulfurivirga caldicuralii</name>
    <dbReference type="NCBI Taxonomy" id="364032"/>
    <lineage>
        <taxon>Bacteria</taxon>
        <taxon>Pseudomonadati</taxon>
        <taxon>Pseudomonadota</taxon>
        <taxon>Gammaproteobacteria</taxon>
        <taxon>Thiotrichales</taxon>
        <taxon>Piscirickettsiaceae</taxon>
        <taxon>Sulfurivirga</taxon>
    </lineage>
</organism>
<proteinExistence type="inferred from homology"/>
<dbReference type="PANTHER" id="PTHR30069:SF49">
    <property type="entry name" value="OUTER MEMBRANE PROTEIN C"/>
    <property type="match status" value="1"/>
</dbReference>
<dbReference type="PANTHER" id="PTHR30069">
    <property type="entry name" value="TONB-DEPENDENT OUTER MEMBRANE RECEPTOR"/>
    <property type="match status" value="1"/>
</dbReference>
<evidence type="ECO:0000256" key="4">
    <source>
        <dbReference type="ARBA" id="ARBA00022692"/>
    </source>
</evidence>
<dbReference type="Gene3D" id="2.40.170.20">
    <property type="entry name" value="TonB-dependent receptor, beta-barrel domain"/>
    <property type="match status" value="1"/>
</dbReference>
<evidence type="ECO:0000259" key="11">
    <source>
        <dbReference type="Pfam" id="PF07715"/>
    </source>
</evidence>
<dbReference type="STRING" id="364032.SAMN05443662_0700"/>
<evidence type="ECO:0000313" key="13">
    <source>
        <dbReference type="Proteomes" id="UP000198461"/>
    </source>
</evidence>
<evidence type="ECO:0000256" key="3">
    <source>
        <dbReference type="ARBA" id="ARBA00022452"/>
    </source>
</evidence>
<accession>A0A1N6EP46</accession>
<keyword evidence="2" id="KW-0813">Transport</keyword>
<protein>
    <submittedName>
        <fullName evidence="12">Iron complex outermembrane recepter protein</fullName>
    </submittedName>
</protein>
<keyword evidence="3" id="KW-1134">Transmembrane beta strand</keyword>
<evidence type="ECO:0000256" key="6">
    <source>
        <dbReference type="ARBA" id="ARBA00023136"/>
    </source>
</evidence>
<dbReference type="EMBL" id="FSRE01000002">
    <property type="protein sequence ID" value="SIN84737.1"/>
    <property type="molecule type" value="Genomic_DNA"/>
</dbReference>
<keyword evidence="6 8" id="KW-0472">Membrane</keyword>
<comment type="similarity">
    <text evidence="8">Belongs to the TonB-dependent receptor family.</text>
</comment>
<keyword evidence="5 8" id="KW-0798">TonB box</keyword>
<evidence type="ECO:0000256" key="9">
    <source>
        <dbReference type="SAM" id="SignalP"/>
    </source>
</evidence>
<feature type="domain" description="TonB-dependent receptor-like beta-barrel" evidence="10">
    <location>
        <begin position="183"/>
        <end position="619"/>
    </location>
</feature>
<keyword evidence="13" id="KW-1185">Reference proteome</keyword>
<evidence type="ECO:0000256" key="8">
    <source>
        <dbReference type="RuleBase" id="RU003357"/>
    </source>
</evidence>